<comment type="caution">
    <text evidence="2">The sequence shown here is derived from an EMBL/GenBank/DDBJ whole genome shotgun (WGS) entry which is preliminary data.</text>
</comment>
<feature type="compositionally biased region" description="Polar residues" evidence="1">
    <location>
        <begin position="1"/>
        <end position="13"/>
    </location>
</feature>
<proteinExistence type="predicted"/>
<reference evidence="2 3" key="1">
    <citation type="journal article" date="2018" name="Nat. Ecol. Evol.">
        <title>Shark genomes provide insights into elasmobranch evolution and the origin of vertebrates.</title>
        <authorList>
            <person name="Hara Y"/>
            <person name="Yamaguchi K"/>
            <person name="Onimaru K"/>
            <person name="Kadota M"/>
            <person name="Koyanagi M"/>
            <person name="Keeley SD"/>
            <person name="Tatsumi K"/>
            <person name="Tanaka K"/>
            <person name="Motone F"/>
            <person name="Kageyama Y"/>
            <person name="Nozu R"/>
            <person name="Adachi N"/>
            <person name="Nishimura O"/>
            <person name="Nakagawa R"/>
            <person name="Tanegashima C"/>
            <person name="Kiyatake I"/>
            <person name="Matsumoto R"/>
            <person name="Murakumo K"/>
            <person name="Nishida K"/>
            <person name="Terakita A"/>
            <person name="Kuratani S"/>
            <person name="Sato K"/>
            <person name="Hyodo S Kuraku.S."/>
        </authorList>
    </citation>
    <scope>NUCLEOTIDE SEQUENCE [LARGE SCALE GENOMIC DNA]</scope>
</reference>
<protein>
    <submittedName>
        <fullName evidence="2">Uncharacterized protein</fullName>
    </submittedName>
</protein>
<name>A0A401RYB9_CHIPU</name>
<dbReference type="AlphaFoldDB" id="A0A401RYB9"/>
<sequence length="95" mass="10706">MYSRTTGLQSEGKSWQEAGRVREHSPGGRGEDNPSQQERERERKSVCVSPGPLQTHTHRYSQRAAIGAWRPSKDLSIHPHVDLLLIVPEQHVMGV</sequence>
<feature type="compositionally biased region" description="Basic and acidic residues" evidence="1">
    <location>
        <begin position="19"/>
        <end position="45"/>
    </location>
</feature>
<gene>
    <name evidence="2" type="ORF">chiPu_0001503</name>
</gene>
<evidence type="ECO:0000313" key="3">
    <source>
        <dbReference type="Proteomes" id="UP000287033"/>
    </source>
</evidence>
<feature type="region of interest" description="Disordered" evidence="1">
    <location>
        <begin position="1"/>
        <end position="60"/>
    </location>
</feature>
<evidence type="ECO:0000313" key="2">
    <source>
        <dbReference type="EMBL" id="GCC23110.1"/>
    </source>
</evidence>
<evidence type="ECO:0000256" key="1">
    <source>
        <dbReference type="SAM" id="MobiDB-lite"/>
    </source>
</evidence>
<keyword evidence="3" id="KW-1185">Reference proteome</keyword>
<dbReference type="EMBL" id="BEZZ01000022">
    <property type="protein sequence ID" value="GCC23110.1"/>
    <property type="molecule type" value="Genomic_DNA"/>
</dbReference>
<organism evidence="2 3">
    <name type="scientific">Chiloscyllium punctatum</name>
    <name type="common">Brownbanded bambooshark</name>
    <name type="synonym">Hemiscyllium punctatum</name>
    <dbReference type="NCBI Taxonomy" id="137246"/>
    <lineage>
        <taxon>Eukaryota</taxon>
        <taxon>Metazoa</taxon>
        <taxon>Chordata</taxon>
        <taxon>Craniata</taxon>
        <taxon>Vertebrata</taxon>
        <taxon>Chondrichthyes</taxon>
        <taxon>Elasmobranchii</taxon>
        <taxon>Galeomorphii</taxon>
        <taxon>Galeoidea</taxon>
        <taxon>Orectolobiformes</taxon>
        <taxon>Hemiscylliidae</taxon>
        <taxon>Chiloscyllium</taxon>
    </lineage>
</organism>
<accession>A0A401RYB9</accession>
<dbReference type="Proteomes" id="UP000287033">
    <property type="component" value="Unassembled WGS sequence"/>
</dbReference>